<dbReference type="Gene3D" id="3.40.1550.10">
    <property type="entry name" value="CheC-like"/>
    <property type="match status" value="1"/>
</dbReference>
<dbReference type="CDD" id="cd17909">
    <property type="entry name" value="CheC_ClassI"/>
    <property type="match status" value="1"/>
</dbReference>
<feature type="domain" description="CheC-like protein" evidence="3">
    <location>
        <begin position="12"/>
        <end position="38"/>
    </location>
</feature>
<dbReference type="AlphaFoldDB" id="A0A939D9N5"/>
<feature type="domain" description="CheC-like protein" evidence="3">
    <location>
        <begin position="111"/>
        <end position="146"/>
    </location>
</feature>
<dbReference type="PANTHER" id="PTHR43693">
    <property type="entry name" value="PROTEIN PHOSPHATASE CHEZ"/>
    <property type="match status" value="1"/>
</dbReference>
<evidence type="ECO:0000256" key="1">
    <source>
        <dbReference type="ARBA" id="ARBA00022500"/>
    </source>
</evidence>
<keyword evidence="5" id="KW-1185">Reference proteome</keyword>
<accession>A0A939D9N5</accession>
<dbReference type="PANTHER" id="PTHR43693:SF1">
    <property type="entry name" value="PROTEIN PHOSPHATASE CHEZ"/>
    <property type="match status" value="1"/>
</dbReference>
<organism evidence="4 5">
    <name type="scientific">Clostridium aminobutyricum</name>
    <dbReference type="NCBI Taxonomy" id="33953"/>
    <lineage>
        <taxon>Bacteria</taxon>
        <taxon>Bacillati</taxon>
        <taxon>Bacillota</taxon>
        <taxon>Clostridia</taxon>
        <taxon>Eubacteriales</taxon>
        <taxon>Clostridiaceae</taxon>
        <taxon>Clostridium</taxon>
    </lineage>
</organism>
<dbReference type="Proteomes" id="UP000664545">
    <property type="component" value="Unassembled WGS sequence"/>
</dbReference>
<dbReference type="SUPFAM" id="SSF103039">
    <property type="entry name" value="CheC-like"/>
    <property type="match status" value="1"/>
</dbReference>
<proteinExistence type="predicted"/>
<dbReference type="GO" id="GO:0016787">
    <property type="term" value="F:hydrolase activity"/>
    <property type="evidence" value="ECO:0007669"/>
    <property type="project" value="UniProtKB-KW"/>
</dbReference>
<gene>
    <name evidence="4" type="ORF">JYB65_10140</name>
</gene>
<evidence type="ECO:0000256" key="2">
    <source>
        <dbReference type="ARBA" id="ARBA00022801"/>
    </source>
</evidence>
<name>A0A939D9N5_CLOAM</name>
<protein>
    <submittedName>
        <fullName evidence="4">Chemotaxis protein CheC</fullName>
    </submittedName>
</protein>
<dbReference type="Pfam" id="PF04509">
    <property type="entry name" value="CheC"/>
    <property type="match status" value="2"/>
</dbReference>
<dbReference type="GO" id="GO:0006935">
    <property type="term" value="P:chemotaxis"/>
    <property type="evidence" value="ECO:0007669"/>
    <property type="project" value="UniProtKB-KW"/>
</dbReference>
<evidence type="ECO:0000313" key="5">
    <source>
        <dbReference type="Proteomes" id="UP000664545"/>
    </source>
</evidence>
<comment type="caution">
    <text evidence="4">The sequence shown here is derived from an EMBL/GenBank/DDBJ whole genome shotgun (WGS) entry which is preliminary data.</text>
</comment>
<dbReference type="RefSeq" id="WP_206582713.1">
    <property type="nucleotide sequence ID" value="NZ_JAFJZZ010000004.1"/>
</dbReference>
<dbReference type="InterPro" id="IPR007597">
    <property type="entry name" value="CheC"/>
</dbReference>
<dbReference type="EMBL" id="JAFJZZ010000004">
    <property type="protein sequence ID" value="MBN7773721.1"/>
    <property type="molecule type" value="Genomic_DNA"/>
</dbReference>
<dbReference type="InterPro" id="IPR050992">
    <property type="entry name" value="CheZ_family_phosphatases"/>
</dbReference>
<evidence type="ECO:0000313" key="4">
    <source>
        <dbReference type="EMBL" id="MBN7773721.1"/>
    </source>
</evidence>
<keyword evidence="2" id="KW-0378">Hydrolase</keyword>
<keyword evidence="1" id="KW-0145">Chemotaxis</keyword>
<dbReference type="InterPro" id="IPR028976">
    <property type="entry name" value="CheC-like_sf"/>
</dbReference>
<sequence>MGIKSYEDLDAMQLDALREIGNIGSGNAATALSETIGKPVHIDLPNVQILDINDAVEKLGGPEKIVAGILVKLGGGIEGAMLSIQSLEMINTMLDGLMGTKSVSFEEMDDMQISAITEIGNILMASYVNAIAEMIGMKVTISVPGVAINMMGAMITVPMATYCYEAEKIMMIEGHFSFDGQMHEDNLLLIPEVNSLKTILSRLGVYNE</sequence>
<evidence type="ECO:0000259" key="3">
    <source>
        <dbReference type="Pfam" id="PF04509"/>
    </source>
</evidence>
<reference evidence="4" key="1">
    <citation type="submission" date="2021-02" db="EMBL/GenBank/DDBJ databases">
        <title>Abyssanaerobacter marinus gen.nov., sp., nov, anaerobic bacterium isolated from the Onnuri vent field of Indian Ocean and suggestion of Mogibacteriaceae fam. nov., and proposal of reclassification of ambiguous this family's genus member.</title>
        <authorList>
            <person name="Kim Y.J."/>
            <person name="Yang J.-A."/>
        </authorList>
    </citation>
    <scope>NUCLEOTIDE SEQUENCE</scope>
    <source>
        <strain evidence="4">DSM 2634</strain>
    </source>
</reference>